<dbReference type="PANTHER" id="PTHR16308:SF13">
    <property type="entry name" value="PROTEIN LINGERER"/>
    <property type="match status" value="1"/>
</dbReference>
<feature type="region of interest" description="Disordered" evidence="16">
    <location>
        <begin position="299"/>
        <end position="380"/>
    </location>
</feature>
<dbReference type="InterPro" id="IPR003892">
    <property type="entry name" value="CUE"/>
</dbReference>
<protein>
    <recommendedName>
        <fullName evidence="5">RNA polymerase II degradation factor 1</fullName>
    </recommendedName>
</protein>
<feature type="compositionally biased region" description="Low complexity" evidence="16">
    <location>
        <begin position="802"/>
        <end position="812"/>
    </location>
</feature>
<feature type="compositionally biased region" description="Low complexity" evidence="16">
    <location>
        <begin position="667"/>
        <end position="685"/>
    </location>
</feature>
<feature type="compositionally biased region" description="Polar residues" evidence="16">
    <location>
        <begin position="181"/>
        <end position="194"/>
    </location>
</feature>
<evidence type="ECO:0000313" key="18">
    <source>
        <dbReference type="EMBL" id="KAF2852217.1"/>
    </source>
</evidence>
<dbReference type="PANTHER" id="PTHR16308">
    <property type="entry name" value="UBIQUITIN ASSOCIATED PROTEIN 2-LIKE/LINGERER"/>
    <property type="match status" value="1"/>
</dbReference>
<feature type="compositionally biased region" description="Acidic residues" evidence="16">
    <location>
        <begin position="434"/>
        <end position="444"/>
    </location>
</feature>
<dbReference type="AlphaFoldDB" id="A0A6A7BBT8"/>
<dbReference type="Pfam" id="PF02845">
    <property type="entry name" value="CUE"/>
    <property type="match status" value="1"/>
</dbReference>
<feature type="compositionally biased region" description="Low complexity" evidence="16">
    <location>
        <begin position="892"/>
        <end position="904"/>
    </location>
</feature>
<feature type="compositionally biased region" description="Pro residues" evidence="16">
    <location>
        <begin position="240"/>
        <end position="255"/>
    </location>
</feature>
<feature type="compositionally biased region" description="Polar residues" evidence="16">
    <location>
        <begin position="650"/>
        <end position="666"/>
    </location>
</feature>
<keyword evidence="8" id="KW-0597">Phosphoprotein</keyword>
<feature type="compositionally biased region" description="Low complexity" evidence="16">
    <location>
        <begin position="775"/>
        <end position="785"/>
    </location>
</feature>
<reference evidence="18" key="1">
    <citation type="submission" date="2020-01" db="EMBL/GenBank/DDBJ databases">
        <authorList>
            <consortium name="DOE Joint Genome Institute"/>
            <person name="Haridas S."/>
            <person name="Albert R."/>
            <person name="Binder M."/>
            <person name="Bloem J."/>
            <person name="Labutti K."/>
            <person name="Salamov A."/>
            <person name="Andreopoulos B."/>
            <person name="Baker S.E."/>
            <person name="Barry K."/>
            <person name="Bills G."/>
            <person name="Bluhm B.H."/>
            <person name="Cannon C."/>
            <person name="Castanera R."/>
            <person name="Culley D.E."/>
            <person name="Daum C."/>
            <person name="Ezra D."/>
            <person name="Gonzalez J.B."/>
            <person name="Henrissat B."/>
            <person name="Kuo A."/>
            <person name="Liang C."/>
            <person name="Lipzen A."/>
            <person name="Lutzoni F."/>
            <person name="Magnuson J."/>
            <person name="Mondo S."/>
            <person name="Nolan M."/>
            <person name="Ohm R."/>
            <person name="Pangilinan J."/>
            <person name="Park H.-J."/>
            <person name="Ramirez L."/>
            <person name="Alfaro M."/>
            <person name="Sun H."/>
            <person name="Tritt A."/>
            <person name="Yoshinaga Y."/>
            <person name="Zwiers L.-H."/>
            <person name="Turgeon B.G."/>
            <person name="Goodwin S.B."/>
            <person name="Spatafora J.W."/>
            <person name="Crous P.W."/>
            <person name="Grigoriev I.V."/>
        </authorList>
    </citation>
    <scope>NUCLEOTIDE SEQUENCE</scope>
    <source>
        <strain evidence="18">IPT5</strain>
    </source>
</reference>
<sequence>MSDVQSRPARGRSSAPRGGRGSYAARGPRKTNGDGASPAIDTSADQGELGELKKRYQQHLSTLKELFPDWNDAELVLALEESDGDLQTTIEKISEGAVSQFSEVPKKAKDRSRSKATKENVLPTDRLSGVLGGRGDAPRRGGDSVRGGRGRGTERGRGGIRGGRGGGPSTASASRAAGGSVPTTESSAWDTTPATEDKDETKEAAPDAITAAAPDAVKPVVEPIVSAAKKTWASMFAAPKPAPAVPKPTAKPAPAPEESTPAPDDTPAHEVAHEPAVHAEELPIPPIADHVVEEPPIAIEDTSKLTPDKSDEAGTTEVTLTPSRDRLTEENVEHLPDESHPPPTETAFSTVASSRDIGSAVATPLNGPTHAPIGRPGIGGFQTTALKATAGTPHRSASFQRRLVEQQEAVVMPGNHAVDRAAVQFGSLGLGETADLDVDDDREEAETRTQPPQHSPVAQPRASLPPVSRQAPPQADAQQQESIPTPKAAPGLPTPSQQQQSLQQSPSNPLASQAMQTQGSQSNQSYNQFGRYGQTGIQSEASAPPQKPYDPFGQQIPHSSHSQSNQYDYPGQQSQASSQPGALSSGPDSYGSHYLTAEQRSQYQQYYGSYGQPIAQSQQEAGSAQQRTGSAFGSGPDSAYSQSQQQSQSRYNDAQNSGHNTPNPTAQQGPGSQGQHMQHGQQGQHAAGYQYNHPYYASPYYANYMNQFGGYGQGGGYGSFGKGMYGQPHHYGMSPQASFDQHSASPANAGGFGASSLHERSIGVSGGFSDYNRSASGTAQTPGATAGAGGFGGLPDSFSRPQAYGHQSSYGQQQGGQQGLSEESLKPFGESKNGGPSPSALGAQPGRPGSATQNTPGQSGQGPQPSQQQGFGGYPGHLGGNNQYAGLGGLGHQNSGNHQQQSGYGNYGGFGGQYGGGSYNRGGWGGNYGQH</sequence>
<keyword evidence="7" id="KW-0963">Cytoplasm</keyword>
<feature type="domain" description="CUE" evidence="17">
    <location>
        <begin position="55"/>
        <end position="98"/>
    </location>
</feature>
<evidence type="ECO:0000256" key="3">
    <source>
        <dbReference type="ARBA" id="ARBA00004574"/>
    </source>
</evidence>
<evidence type="ECO:0000256" key="4">
    <source>
        <dbReference type="ARBA" id="ARBA00005491"/>
    </source>
</evidence>
<evidence type="ECO:0000256" key="9">
    <source>
        <dbReference type="ARBA" id="ARBA00022763"/>
    </source>
</evidence>
<evidence type="ECO:0000256" key="7">
    <source>
        <dbReference type="ARBA" id="ARBA00022490"/>
    </source>
</evidence>
<feature type="compositionally biased region" description="Low complexity" evidence="16">
    <location>
        <begin position="206"/>
        <end position="215"/>
    </location>
</feature>
<feature type="compositionally biased region" description="Low complexity" evidence="16">
    <location>
        <begin position="570"/>
        <end position="587"/>
    </location>
</feature>
<feature type="compositionally biased region" description="Low complexity" evidence="16">
    <location>
        <begin position="470"/>
        <end position="480"/>
    </location>
</feature>
<dbReference type="CDD" id="cd14368">
    <property type="entry name" value="CUE_DEF1_like"/>
    <property type="match status" value="1"/>
</dbReference>
<feature type="region of interest" description="Disordered" evidence="16">
    <location>
        <begin position="773"/>
        <end position="931"/>
    </location>
</feature>
<keyword evidence="13" id="KW-0238">DNA-binding</keyword>
<evidence type="ECO:0000256" key="8">
    <source>
        <dbReference type="ARBA" id="ARBA00022553"/>
    </source>
</evidence>
<feature type="compositionally biased region" description="Basic and acidic residues" evidence="16">
    <location>
        <begin position="323"/>
        <end position="340"/>
    </location>
</feature>
<keyword evidence="19" id="KW-1185">Reference proteome</keyword>
<evidence type="ECO:0000256" key="13">
    <source>
        <dbReference type="ARBA" id="ARBA00023125"/>
    </source>
</evidence>
<comment type="subcellular location">
    <subcellularLocation>
        <location evidence="3">Chromosome</location>
        <location evidence="3">Telomere</location>
    </subcellularLocation>
    <subcellularLocation>
        <location evidence="2">Cytoplasm</location>
    </subcellularLocation>
    <subcellularLocation>
        <location evidence="1">Nucleus</location>
    </subcellularLocation>
</comment>
<feature type="compositionally biased region" description="Basic and acidic residues" evidence="16">
    <location>
        <begin position="301"/>
        <end position="312"/>
    </location>
</feature>
<dbReference type="GO" id="GO:0043130">
    <property type="term" value="F:ubiquitin binding"/>
    <property type="evidence" value="ECO:0007669"/>
    <property type="project" value="InterPro"/>
</dbReference>
<feature type="compositionally biased region" description="Low complexity" evidence="16">
    <location>
        <begin position="1"/>
        <end position="26"/>
    </location>
</feature>
<dbReference type="GO" id="GO:0005737">
    <property type="term" value="C:cytoplasm"/>
    <property type="evidence" value="ECO:0007669"/>
    <property type="project" value="UniProtKB-SubCell"/>
</dbReference>
<evidence type="ECO:0000259" key="17">
    <source>
        <dbReference type="PROSITE" id="PS51140"/>
    </source>
</evidence>
<keyword evidence="12" id="KW-0779">Telomere</keyword>
<feature type="region of interest" description="Disordered" evidence="16">
    <location>
        <begin position="1"/>
        <end position="50"/>
    </location>
</feature>
<keyword evidence="10" id="KW-0833">Ubl conjugation pathway</keyword>
<keyword evidence="11" id="KW-0832">Ubl conjugation</keyword>
<dbReference type="EMBL" id="MU006299">
    <property type="protein sequence ID" value="KAF2852217.1"/>
    <property type="molecule type" value="Genomic_DNA"/>
</dbReference>
<keyword evidence="14" id="KW-0234">DNA repair</keyword>
<evidence type="ECO:0000256" key="16">
    <source>
        <dbReference type="SAM" id="MobiDB-lite"/>
    </source>
</evidence>
<evidence type="ECO:0000256" key="6">
    <source>
        <dbReference type="ARBA" id="ARBA00022454"/>
    </source>
</evidence>
<dbReference type="InterPro" id="IPR041803">
    <property type="entry name" value="DEF1_CUE"/>
</dbReference>
<feature type="compositionally biased region" description="Low complexity" evidence="16">
    <location>
        <begin position="856"/>
        <end position="869"/>
    </location>
</feature>
<keyword evidence="9" id="KW-0227">DNA damage</keyword>
<feature type="compositionally biased region" description="Basic and acidic residues" evidence="16">
    <location>
        <begin position="104"/>
        <end position="118"/>
    </location>
</feature>
<evidence type="ECO:0000256" key="2">
    <source>
        <dbReference type="ARBA" id="ARBA00004496"/>
    </source>
</evidence>
<dbReference type="PROSITE" id="PS51140">
    <property type="entry name" value="CUE"/>
    <property type="match status" value="1"/>
</dbReference>
<feature type="region of interest" description="Disordered" evidence="16">
    <location>
        <begin position="238"/>
        <end position="275"/>
    </location>
</feature>
<gene>
    <name evidence="18" type="ORF">T440DRAFT_37731</name>
</gene>
<feature type="compositionally biased region" description="Low complexity" evidence="16">
    <location>
        <begin position="615"/>
        <end position="626"/>
    </location>
</feature>
<evidence type="ECO:0000256" key="10">
    <source>
        <dbReference type="ARBA" id="ARBA00022786"/>
    </source>
</evidence>
<keyword evidence="6" id="KW-0158">Chromosome</keyword>
<feature type="region of interest" description="Disordered" evidence="16">
    <location>
        <begin position="426"/>
        <end position="597"/>
    </location>
</feature>
<evidence type="ECO:0000256" key="5">
    <source>
        <dbReference type="ARBA" id="ARBA00020536"/>
    </source>
</evidence>
<evidence type="ECO:0000256" key="14">
    <source>
        <dbReference type="ARBA" id="ARBA00023204"/>
    </source>
</evidence>
<evidence type="ECO:0000313" key="19">
    <source>
        <dbReference type="Proteomes" id="UP000799423"/>
    </source>
</evidence>
<accession>A0A6A7BBT8</accession>
<proteinExistence type="inferred from homology"/>
<evidence type="ECO:0000256" key="12">
    <source>
        <dbReference type="ARBA" id="ARBA00022895"/>
    </source>
</evidence>
<name>A0A6A7BBT8_9PLEO</name>
<dbReference type="InterPro" id="IPR051833">
    <property type="entry name" value="TC-DDR_regulator"/>
</dbReference>
<dbReference type="OrthoDB" id="5396806at2759"/>
<dbReference type="GO" id="GO:0006281">
    <property type="term" value="P:DNA repair"/>
    <property type="evidence" value="ECO:0007669"/>
    <property type="project" value="UniProtKB-KW"/>
</dbReference>
<keyword evidence="15" id="KW-0539">Nucleus</keyword>
<feature type="compositionally biased region" description="Basic and acidic residues" evidence="16">
    <location>
        <begin position="266"/>
        <end position="275"/>
    </location>
</feature>
<feature type="compositionally biased region" description="Polar residues" evidence="16">
    <location>
        <begin position="90"/>
        <end position="102"/>
    </location>
</feature>
<organism evidence="18 19">
    <name type="scientific">Plenodomus tracheiphilus IPT5</name>
    <dbReference type="NCBI Taxonomy" id="1408161"/>
    <lineage>
        <taxon>Eukaryota</taxon>
        <taxon>Fungi</taxon>
        <taxon>Dikarya</taxon>
        <taxon>Ascomycota</taxon>
        <taxon>Pezizomycotina</taxon>
        <taxon>Dothideomycetes</taxon>
        <taxon>Pleosporomycetidae</taxon>
        <taxon>Pleosporales</taxon>
        <taxon>Pleosporineae</taxon>
        <taxon>Leptosphaeriaceae</taxon>
        <taxon>Plenodomus</taxon>
    </lineage>
</organism>
<feature type="compositionally biased region" description="Gly residues" evidence="16">
    <location>
        <begin position="870"/>
        <end position="879"/>
    </location>
</feature>
<feature type="region of interest" description="Disordered" evidence="16">
    <location>
        <begin position="615"/>
        <end position="685"/>
    </location>
</feature>
<feature type="compositionally biased region" description="Low complexity" evidence="16">
    <location>
        <begin position="169"/>
        <end position="180"/>
    </location>
</feature>
<dbReference type="Proteomes" id="UP000799423">
    <property type="component" value="Unassembled WGS sequence"/>
</dbReference>
<feature type="region of interest" description="Disordered" evidence="16">
    <location>
        <begin position="90"/>
        <end position="215"/>
    </location>
</feature>
<dbReference type="GO" id="GO:0000781">
    <property type="term" value="C:chromosome, telomeric region"/>
    <property type="evidence" value="ECO:0007669"/>
    <property type="project" value="UniProtKB-SubCell"/>
</dbReference>
<comment type="similarity">
    <text evidence="4">Belongs to the DEF1 family.</text>
</comment>
<dbReference type="GO" id="GO:0003677">
    <property type="term" value="F:DNA binding"/>
    <property type="evidence" value="ECO:0007669"/>
    <property type="project" value="UniProtKB-KW"/>
</dbReference>
<feature type="compositionally biased region" description="Polar residues" evidence="16">
    <location>
        <begin position="514"/>
        <end position="528"/>
    </location>
</feature>
<evidence type="ECO:0000256" key="15">
    <source>
        <dbReference type="ARBA" id="ARBA00023242"/>
    </source>
</evidence>
<feature type="compositionally biased region" description="Gly residues" evidence="16">
    <location>
        <begin position="159"/>
        <end position="168"/>
    </location>
</feature>
<feature type="compositionally biased region" description="Low complexity" evidence="16">
    <location>
        <begin position="490"/>
        <end position="513"/>
    </location>
</feature>
<feature type="compositionally biased region" description="Basic and acidic residues" evidence="16">
    <location>
        <begin position="195"/>
        <end position="205"/>
    </location>
</feature>
<feature type="compositionally biased region" description="Polar residues" evidence="16">
    <location>
        <begin position="556"/>
        <end position="567"/>
    </location>
</feature>
<evidence type="ECO:0000256" key="1">
    <source>
        <dbReference type="ARBA" id="ARBA00004123"/>
    </source>
</evidence>
<evidence type="ECO:0000256" key="11">
    <source>
        <dbReference type="ARBA" id="ARBA00022843"/>
    </source>
</evidence>
<feature type="compositionally biased region" description="Gly residues" evidence="16">
    <location>
        <begin position="905"/>
        <end position="931"/>
    </location>
</feature>
<dbReference type="GO" id="GO:0005634">
    <property type="term" value="C:nucleus"/>
    <property type="evidence" value="ECO:0007669"/>
    <property type="project" value="UniProtKB-SubCell"/>
</dbReference>